<dbReference type="PANTHER" id="PTHR23513:SF11">
    <property type="entry name" value="STAPHYLOFERRIN A TRANSPORTER"/>
    <property type="match status" value="1"/>
</dbReference>
<dbReference type="CDD" id="cd06173">
    <property type="entry name" value="MFS_MefA_like"/>
    <property type="match status" value="1"/>
</dbReference>
<feature type="transmembrane region" description="Helical" evidence="7">
    <location>
        <begin position="335"/>
        <end position="357"/>
    </location>
</feature>
<keyword evidence="5 7" id="KW-0472">Membrane</keyword>
<dbReference type="EMBL" id="LT598496">
    <property type="protein sequence ID" value="SBV25611.1"/>
    <property type="molecule type" value="Genomic_DNA"/>
</dbReference>
<keyword evidence="4 7" id="KW-1133">Transmembrane helix</keyword>
<feature type="compositionally biased region" description="Low complexity" evidence="6">
    <location>
        <begin position="426"/>
        <end position="436"/>
    </location>
</feature>
<feature type="transmembrane region" description="Helical" evidence="7">
    <location>
        <begin position="168"/>
        <end position="189"/>
    </location>
</feature>
<proteinExistence type="predicted"/>
<dbReference type="GO" id="GO:0022857">
    <property type="term" value="F:transmembrane transporter activity"/>
    <property type="evidence" value="ECO:0007669"/>
    <property type="project" value="InterPro"/>
</dbReference>
<feature type="transmembrane region" description="Helical" evidence="7">
    <location>
        <begin position="278"/>
        <end position="298"/>
    </location>
</feature>
<dbReference type="GO" id="GO:0005886">
    <property type="term" value="C:plasma membrane"/>
    <property type="evidence" value="ECO:0007669"/>
    <property type="project" value="UniProtKB-SubCell"/>
</dbReference>
<dbReference type="RefSeq" id="WP_091588845.1">
    <property type="nucleotide sequence ID" value="NZ_JBHRWG010000003.1"/>
</dbReference>
<feature type="transmembrane region" description="Helical" evidence="7">
    <location>
        <begin position="216"/>
        <end position="238"/>
    </location>
</feature>
<comment type="subcellular location">
    <subcellularLocation>
        <location evidence="1">Cell membrane</location>
        <topology evidence="1">Multi-pass membrane protein</topology>
    </subcellularLocation>
</comment>
<dbReference type="InterPro" id="IPR036259">
    <property type="entry name" value="MFS_trans_sf"/>
</dbReference>
<dbReference type="STRING" id="307121.GA0070620_1088"/>
<feature type="transmembrane region" description="Helical" evidence="7">
    <location>
        <begin position="304"/>
        <end position="323"/>
    </location>
</feature>
<dbReference type="Pfam" id="PF07690">
    <property type="entry name" value="MFS_1"/>
    <property type="match status" value="1"/>
</dbReference>
<evidence type="ECO:0000256" key="4">
    <source>
        <dbReference type="ARBA" id="ARBA00022989"/>
    </source>
</evidence>
<feature type="transmembrane region" description="Helical" evidence="7">
    <location>
        <begin position="250"/>
        <end position="271"/>
    </location>
</feature>
<evidence type="ECO:0000256" key="2">
    <source>
        <dbReference type="ARBA" id="ARBA00022475"/>
    </source>
</evidence>
<evidence type="ECO:0000256" key="5">
    <source>
        <dbReference type="ARBA" id="ARBA00023136"/>
    </source>
</evidence>
<keyword evidence="10" id="KW-1185">Reference proteome</keyword>
<evidence type="ECO:0000256" key="1">
    <source>
        <dbReference type="ARBA" id="ARBA00004651"/>
    </source>
</evidence>
<organism evidence="9 10">
    <name type="scientific">Micromonospora krabiensis</name>
    <dbReference type="NCBI Taxonomy" id="307121"/>
    <lineage>
        <taxon>Bacteria</taxon>
        <taxon>Bacillati</taxon>
        <taxon>Actinomycetota</taxon>
        <taxon>Actinomycetes</taxon>
        <taxon>Micromonosporales</taxon>
        <taxon>Micromonosporaceae</taxon>
        <taxon>Micromonospora</taxon>
    </lineage>
</organism>
<keyword evidence="2" id="KW-1003">Cell membrane</keyword>
<dbReference type="InterPro" id="IPR011701">
    <property type="entry name" value="MFS"/>
</dbReference>
<dbReference type="PANTHER" id="PTHR23513">
    <property type="entry name" value="INTEGRAL MEMBRANE EFFLUX PROTEIN-RELATED"/>
    <property type="match status" value="1"/>
</dbReference>
<feature type="region of interest" description="Disordered" evidence="6">
    <location>
        <begin position="399"/>
        <end position="436"/>
    </location>
</feature>
<feature type="transmembrane region" description="Helical" evidence="7">
    <location>
        <begin position="369"/>
        <end position="388"/>
    </location>
</feature>
<accession>A0A1C3MZ70</accession>
<feature type="transmembrane region" description="Helical" evidence="7">
    <location>
        <begin position="12"/>
        <end position="33"/>
    </location>
</feature>
<name>A0A1C3MZ70_9ACTN</name>
<evidence type="ECO:0000259" key="8">
    <source>
        <dbReference type="PROSITE" id="PS50850"/>
    </source>
</evidence>
<dbReference type="InterPro" id="IPR020846">
    <property type="entry name" value="MFS_dom"/>
</dbReference>
<dbReference type="AlphaFoldDB" id="A0A1C3MZ70"/>
<evidence type="ECO:0000256" key="6">
    <source>
        <dbReference type="SAM" id="MobiDB-lite"/>
    </source>
</evidence>
<dbReference type="PROSITE" id="PS50850">
    <property type="entry name" value="MFS"/>
    <property type="match status" value="1"/>
</dbReference>
<gene>
    <name evidence="9" type="ORF">GA0070620_1088</name>
</gene>
<evidence type="ECO:0000256" key="3">
    <source>
        <dbReference type="ARBA" id="ARBA00022692"/>
    </source>
</evidence>
<evidence type="ECO:0000256" key="7">
    <source>
        <dbReference type="SAM" id="Phobius"/>
    </source>
</evidence>
<dbReference type="PATRIC" id="fig|307121.4.peg.1120"/>
<feature type="domain" description="Major facilitator superfamily (MFS) profile" evidence="8">
    <location>
        <begin position="9"/>
        <end position="392"/>
    </location>
</feature>
<evidence type="ECO:0000313" key="9">
    <source>
        <dbReference type="EMBL" id="SBV25611.1"/>
    </source>
</evidence>
<protein>
    <submittedName>
        <fullName evidence="9">Predicted arabinose efflux permease, MFS family</fullName>
    </submittedName>
</protein>
<evidence type="ECO:0000313" key="10">
    <source>
        <dbReference type="Proteomes" id="UP000199393"/>
    </source>
</evidence>
<dbReference type="SUPFAM" id="SSF103473">
    <property type="entry name" value="MFS general substrate transporter"/>
    <property type="match status" value="1"/>
</dbReference>
<dbReference type="OrthoDB" id="3539228at2"/>
<dbReference type="Gene3D" id="1.20.1250.20">
    <property type="entry name" value="MFS general substrate transporter like domains"/>
    <property type="match status" value="1"/>
</dbReference>
<keyword evidence="3 7" id="KW-0812">Transmembrane</keyword>
<sequence>MTHPLRDPRFRLLFLGRTVSAVGDAVVPAALALAVLRATGSTTDLAVVLAAAMIPRLVLLPLGGVAADRFEARRVAILADVTRCLAQLVVGVELLGGAPSLASLAVASAVGGTAAAFALPTSAPLVAGTVAPERRQRANALLGTTANASRLVGPALAGALIWAAGPGWAFVLDAGSFAVSAALLAVIRVRPVARPERRSVGADLRHGWREVISRDWFWSSLLAHGVWNGAAAVLTTLGPAVAVDRLGGEGVWVLFLQAGAVGMLVGSLLAGRTRPRRPVLLANLGLASYAAPLVLLAVAAPAPIVIAAYGVALAALGYLNPIWETVVQSQFPSHVLARVTSYDWLVSLAAMPVGYALAPLTAEHWGAPAPLAAAGALVLAACAGTALVPGVRRLAWPVPTAPEQPSGDPLPAGGDRGRPVTRRRAAGATRTGTGPS</sequence>
<dbReference type="Proteomes" id="UP000199393">
    <property type="component" value="Chromosome I"/>
</dbReference>
<reference evidence="10" key="1">
    <citation type="submission" date="2016-06" db="EMBL/GenBank/DDBJ databases">
        <authorList>
            <person name="Varghese N."/>
        </authorList>
    </citation>
    <scope>NUCLEOTIDE SEQUENCE [LARGE SCALE GENOMIC DNA]</scope>
    <source>
        <strain evidence="10">DSM 45344</strain>
    </source>
</reference>
<feature type="transmembrane region" description="Helical" evidence="7">
    <location>
        <begin position="45"/>
        <end position="63"/>
    </location>
</feature>